<sequence length="691" mass="73160">MTTQSQPAPPTTAPAAPAPRRFFPEVQGLRALAVGLVVAYHIDKDLLPGGYIGVDVFFVISGFLITTLLLREAREKGRVSLSGFYIRRVRRILPAATAVLAVTGAAAVLLLPSAQLLDTAKQILASAAYVQNLLLARESVDYLAAGSAESPVQHFWSLAVEEQFYLVWPLLFIGWTALPAHLRRARALLLGGGAVIAVSFAFSVWTTMNDPAPAYFLPQTRMWELAVGGVLAIVLTYRRLPEQVRAGLGWAGLLAIVAAAAAYDDAVAFPGWAAALPVLGTAAVIASGHTTGPLSTYRLLSLAPARFVGDISYALYLWHWPLIVFTLAATESHSLGLAGGLAVAAGSVLLAWATKIAVEDPVRTGGLLKTGRSALAFAVAAVLLAATVTALQYGHVQAKRNVPFDPAVHVGPQALSAPEPEGDTAADIYPSPVDALDDLPSVYDDDCQAMPGDRTADPCVYGPDDADVRVAVVGDSHAAHWVPAVREVAAEHGWRVYTFTKSSCPFTTETVTRASDDDRPYEECADWNGDVVDQLTGDVEPDLVFTSARSRAASAVAGDGEGGKRRIAEGMAEQWGAVEEAGASVVAIADTPVQRARVPECVELNPDDPSVCAKERDDALGEEDPQLMAADMDGADAEVVDLNDRLCTDDTCPAVVGNVLVYRDSHHLTATYSQMLAADLEEAAADPLSRL</sequence>
<keyword evidence="4" id="KW-0808">Transferase</keyword>
<evidence type="ECO:0000313" key="5">
    <source>
        <dbReference type="Proteomes" id="UP001527866"/>
    </source>
</evidence>
<organism evidence="4 5">
    <name type="scientific">Nocardiopsis endophytica</name>
    <dbReference type="NCBI Taxonomy" id="3018445"/>
    <lineage>
        <taxon>Bacteria</taxon>
        <taxon>Bacillati</taxon>
        <taxon>Actinomycetota</taxon>
        <taxon>Actinomycetes</taxon>
        <taxon>Streptosporangiales</taxon>
        <taxon>Nocardiopsidaceae</taxon>
        <taxon>Nocardiopsis</taxon>
    </lineage>
</organism>
<keyword evidence="4" id="KW-0012">Acyltransferase</keyword>
<keyword evidence="5" id="KW-1185">Reference proteome</keyword>
<name>A0ABT4UA82_9ACTN</name>
<keyword evidence="1" id="KW-0472">Membrane</keyword>
<dbReference type="PANTHER" id="PTHR23028">
    <property type="entry name" value="ACETYLTRANSFERASE"/>
    <property type="match status" value="1"/>
</dbReference>
<feature type="transmembrane region" description="Helical" evidence="1">
    <location>
        <begin position="307"/>
        <end position="329"/>
    </location>
</feature>
<keyword evidence="1" id="KW-0812">Transmembrane</keyword>
<dbReference type="EMBL" id="JAQFWQ010000092">
    <property type="protein sequence ID" value="MDA2813817.1"/>
    <property type="molecule type" value="Genomic_DNA"/>
</dbReference>
<feature type="transmembrane region" description="Helical" evidence="1">
    <location>
        <begin position="50"/>
        <end position="71"/>
    </location>
</feature>
<dbReference type="RefSeq" id="WP_270688989.1">
    <property type="nucleotide sequence ID" value="NZ_JAQFWQ010000092.1"/>
</dbReference>
<dbReference type="Pfam" id="PF19040">
    <property type="entry name" value="SGNH"/>
    <property type="match status" value="1"/>
</dbReference>
<evidence type="ECO:0000259" key="2">
    <source>
        <dbReference type="Pfam" id="PF01757"/>
    </source>
</evidence>
<feature type="domain" description="Acyltransferase 3" evidence="2">
    <location>
        <begin position="25"/>
        <end position="353"/>
    </location>
</feature>
<feature type="transmembrane region" description="Helical" evidence="1">
    <location>
        <begin position="92"/>
        <end position="111"/>
    </location>
</feature>
<keyword evidence="1" id="KW-1133">Transmembrane helix</keyword>
<feature type="transmembrane region" description="Helical" evidence="1">
    <location>
        <begin position="335"/>
        <end position="353"/>
    </location>
</feature>
<feature type="transmembrane region" description="Helical" evidence="1">
    <location>
        <begin position="220"/>
        <end position="237"/>
    </location>
</feature>
<gene>
    <name evidence="4" type="ORF">O4J56_24440</name>
</gene>
<protein>
    <submittedName>
        <fullName evidence="4">Acyltransferase family protein</fullName>
    </submittedName>
</protein>
<evidence type="ECO:0000313" key="4">
    <source>
        <dbReference type="EMBL" id="MDA2813817.1"/>
    </source>
</evidence>
<feature type="transmembrane region" description="Helical" evidence="1">
    <location>
        <begin position="244"/>
        <end position="263"/>
    </location>
</feature>
<dbReference type="PANTHER" id="PTHR23028:SF53">
    <property type="entry name" value="ACYL_TRANSF_3 DOMAIN-CONTAINING PROTEIN"/>
    <property type="match status" value="1"/>
</dbReference>
<evidence type="ECO:0000256" key="1">
    <source>
        <dbReference type="SAM" id="Phobius"/>
    </source>
</evidence>
<proteinExistence type="predicted"/>
<feature type="domain" description="SGNH" evidence="3">
    <location>
        <begin position="454"/>
        <end position="681"/>
    </location>
</feature>
<dbReference type="GO" id="GO:0016746">
    <property type="term" value="F:acyltransferase activity"/>
    <property type="evidence" value="ECO:0007669"/>
    <property type="project" value="UniProtKB-KW"/>
</dbReference>
<feature type="transmembrane region" description="Helical" evidence="1">
    <location>
        <begin position="163"/>
        <end position="180"/>
    </location>
</feature>
<evidence type="ECO:0000259" key="3">
    <source>
        <dbReference type="Pfam" id="PF19040"/>
    </source>
</evidence>
<dbReference type="InterPro" id="IPR050879">
    <property type="entry name" value="Acyltransferase_3"/>
</dbReference>
<dbReference type="Proteomes" id="UP001527866">
    <property type="component" value="Unassembled WGS sequence"/>
</dbReference>
<comment type="caution">
    <text evidence="4">The sequence shown here is derived from an EMBL/GenBank/DDBJ whole genome shotgun (WGS) entry which is preliminary data.</text>
</comment>
<feature type="transmembrane region" description="Helical" evidence="1">
    <location>
        <begin position="187"/>
        <end position="208"/>
    </location>
</feature>
<feature type="transmembrane region" description="Helical" evidence="1">
    <location>
        <begin position="374"/>
        <end position="394"/>
    </location>
</feature>
<accession>A0ABT4UA82</accession>
<reference evidence="4 5" key="1">
    <citation type="submission" date="2023-01" db="EMBL/GenBank/DDBJ databases">
        <title>Draft genome sequence of Nocardiopsis sp. RSe5-2 isolated from halophytes.</title>
        <authorList>
            <person name="Duangmal K."/>
            <person name="Chantavorakit T."/>
        </authorList>
    </citation>
    <scope>NUCLEOTIDE SEQUENCE [LARGE SCALE GENOMIC DNA]</scope>
    <source>
        <strain evidence="4 5">RSe5-2</strain>
    </source>
</reference>
<dbReference type="InterPro" id="IPR043968">
    <property type="entry name" value="SGNH"/>
</dbReference>
<feature type="transmembrane region" description="Helical" evidence="1">
    <location>
        <begin position="269"/>
        <end position="286"/>
    </location>
</feature>
<dbReference type="Pfam" id="PF01757">
    <property type="entry name" value="Acyl_transf_3"/>
    <property type="match status" value="1"/>
</dbReference>
<dbReference type="InterPro" id="IPR002656">
    <property type="entry name" value="Acyl_transf_3_dom"/>
</dbReference>